<keyword evidence="3 6" id="KW-0560">Oxidoreductase</keyword>
<evidence type="ECO:0000256" key="6">
    <source>
        <dbReference type="RuleBase" id="RU003410"/>
    </source>
</evidence>
<dbReference type="OrthoDB" id="3087881at2759"/>
<name>A0A8H5BM86_9AGAR</name>
<proteinExistence type="inferred from homology"/>
<dbReference type="NCBIfam" id="TIGR02506">
    <property type="entry name" value="NrdE_NrdA"/>
    <property type="match status" value="1"/>
</dbReference>
<feature type="domain" description="Ribonucleotide reductase large subunit N-terminal" evidence="8">
    <location>
        <begin position="102"/>
        <end position="171"/>
    </location>
</feature>
<comment type="caution">
    <text evidence="10">The sequence shown here is derived from an EMBL/GenBank/DDBJ whole genome shotgun (WGS) entry which is preliminary data.</text>
</comment>
<reference evidence="10 11" key="1">
    <citation type="journal article" date="2020" name="ISME J.">
        <title>Uncovering the hidden diversity of litter-decomposition mechanisms in mushroom-forming fungi.</title>
        <authorList>
            <person name="Floudas D."/>
            <person name="Bentzer J."/>
            <person name="Ahren D."/>
            <person name="Johansson T."/>
            <person name="Persson P."/>
            <person name="Tunlid A."/>
        </authorList>
    </citation>
    <scope>NUCLEOTIDE SEQUENCE [LARGE SCALE GENOMIC DNA]</scope>
    <source>
        <strain evidence="10 11">CBS 175.51</strain>
    </source>
</reference>
<keyword evidence="11" id="KW-1185">Reference proteome</keyword>
<dbReference type="PANTHER" id="PTHR11573">
    <property type="entry name" value="RIBONUCLEOSIDE-DIPHOSPHATE REDUCTASE LARGE CHAIN"/>
    <property type="match status" value="1"/>
</dbReference>
<dbReference type="GO" id="GO:0004748">
    <property type="term" value="F:ribonucleoside-diphosphate reductase activity, thioredoxin disulfide as acceptor"/>
    <property type="evidence" value="ECO:0007669"/>
    <property type="project" value="UniProtKB-EC"/>
</dbReference>
<dbReference type="GO" id="GO:0005524">
    <property type="term" value="F:ATP binding"/>
    <property type="evidence" value="ECO:0007669"/>
    <property type="project" value="InterPro"/>
</dbReference>
<dbReference type="InterPro" id="IPR039718">
    <property type="entry name" value="Rrm1"/>
</dbReference>
<dbReference type="PANTHER" id="PTHR11573:SF6">
    <property type="entry name" value="RIBONUCLEOSIDE-DIPHOSPHATE REDUCTASE LARGE SUBUNIT"/>
    <property type="match status" value="1"/>
</dbReference>
<dbReference type="AlphaFoldDB" id="A0A8H5BM86"/>
<dbReference type="InterPro" id="IPR013509">
    <property type="entry name" value="RNR_lsu_N"/>
</dbReference>
<comment type="catalytic activity">
    <reaction evidence="6">
        <text>a 2'-deoxyribonucleoside 5'-diphosphate + [thioredoxin]-disulfide + H2O = a ribonucleoside 5'-diphosphate + [thioredoxin]-dithiol</text>
        <dbReference type="Rhea" id="RHEA:23252"/>
        <dbReference type="Rhea" id="RHEA-COMP:10698"/>
        <dbReference type="Rhea" id="RHEA-COMP:10700"/>
        <dbReference type="ChEBI" id="CHEBI:15377"/>
        <dbReference type="ChEBI" id="CHEBI:29950"/>
        <dbReference type="ChEBI" id="CHEBI:50058"/>
        <dbReference type="ChEBI" id="CHEBI:57930"/>
        <dbReference type="ChEBI" id="CHEBI:73316"/>
        <dbReference type="EC" id="1.17.4.1"/>
    </reaction>
</comment>
<dbReference type="SUPFAM" id="SSF51998">
    <property type="entry name" value="PFL-like glycyl radical enzymes"/>
    <property type="match status" value="1"/>
</dbReference>
<dbReference type="SUPFAM" id="SSF48168">
    <property type="entry name" value="R1 subunit of ribonucleotide reductase, N-terminal domain"/>
    <property type="match status" value="1"/>
</dbReference>
<dbReference type="Proteomes" id="UP000541558">
    <property type="component" value="Unassembled WGS sequence"/>
</dbReference>
<organism evidence="10 11">
    <name type="scientific">Ephemerocybe angulata</name>
    <dbReference type="NCBI Taxonomy" id="980116"/>
    <lineage>
        <taxon>Eukaryota</taxon>
        <taxon>Fungi</taxon>
        <taxon>Dikarya</taxon>
        <taxon>Basidiomycota</taxon>
        <taxon>Agaricomycotina</taxon>
        <taxon>Agaricomycetes</taxon>
        <taxon>Agaricomycetidae</taxon>
        <taxon>Agaricales</taxon>
        <taxon>Agaricineae</taxon>
        <taxon>Psathyrellaceae</taxon>
        <taxon>Ephemerocybe</taxon>
    </lineage>
</organism>
<dbReference type="GO" id="GO:0009263">
    <property type="term" value="P:deoxyribonucleotide biosynthetic process"/>
    <property type="evidence" value="ECO:0007669"/>
    <property type="project" value="UniProtKB-KW"/>
</dbReference>
<dbReference type="Pfam" id="PF02867">
    <property type="entry name" value="Ribonuc_red_lgC"/>
    <property type="match status" value="1"/>
</dbReference>
<feature type="region of interest" description="Disordered" evidence="7">
    <location>
        <begin position="734"/>
        <end position="770"/>
    </location>
</feature>
<gene>
    <name evidence="10" type="ORF">D9611_000601</name>
</gene>
<evidence type="ECO:0000259" key="8">
    <source>
        <dbReference type="Pfam" id="PF00317"/>
    </source>
</evidence>
<dbReference type="PRINTS" id="PR01183">
    <property type="entry name" value="RIBORDTASEM1"/>
</dbReference>
<sequence length="770" mass="84598">MGSHPYRITSLVCSKIGLTVQSKDLDSMLADAAATINSADPVYPLVARTLLIDKIHKEAGGSFSASMEAAYNLSFVSRSFYSIVEAHKAELDIMIEDRYDEMFTYSSLGVFLRRYIIRSDRGAVERPQHTFLRAALQMHPDDLASVRIAYEHMAQHKYLPASPILIYSGTDYPALSSSYILPAGGSPLKLFDTLKHIGEATMNGGGLGIGLGAIPAKGTLDGVVPRAGLVSTLKLLDAAMPILNEGQNVRPAAMTNFVEIWHADILSFVEMKRTGGPERARARELSYCLWINDLFMQRVAENEPWTLFCPTKAPGLLSKHGEDFAEEYRRLELEGLGSRTVRARDVWRLILLMILTTGGPAIMYKDAVNAKSNQSHLGVISQSGTCMENTQFCDAHEIAVCLYASLILPSFVSPDRRFRYDLLEGVTRQTVRSLTRSWGEAHLPLHSARASARSHRPLGIGMQGLADTLAMMSAPFDSALARGISEKISETIHFAAIDESCDLVSVYGPHPSFRGSPASKGQFQHDLWTDAPSLERYPWDETRTKMKNGMANALLTVVMPTAGTSQISGYTEGVEPFPSLARTRTVRGFGQTTAFPQHLVDSLDDYGLWTDEIRDRIIANNGSVQAIQEIPIFLRDMYRTCWEIEPYAPIRMATDRGRFVCQSQSLTLYVSPPSINSLSRQLIHAWWAGLKTGMYYIQTSPSIIGQGAGSLDGEGDEDLTNFLLAEVLASEACQVDPEESGAGDEIEDTSITPASPLDGFITPAPFSDLS</sequence>
<dbReference type="EC" id="1.17.4.1" evidence="2 6"/>
<keyword evidence="4 6" id="KW-0215">Deoxyribonucleotide synthesis</keyword>
<evidence type="ECO:0000256" key="1">
    <source>
        <dbReference type="ARBA" id="ARBA00010406"/>
    </source>
</evidence>
<dbReference type="EMBL" id="JAACJK010000163">
    <property type="protein sequence ID" value="KAF5325800.1"/>
    <property type="molecule type" value="Genomic_DNA"/>
</dbReference>
<dbReference type="InterPro" id="IPR013346">
    <property type="entry name" value="NrdE_NrdA_C"/>
</dbReference>
<dbReference type="GO" id="GO:0005971">
    <property type="term" value="C:ribonucleoside-diphosphate reductase complex"/>
    <property type="evidence" value="ECO:0007669"/>
    <property type="project" value="TreeGrafter"/>
</dbReference>
<comment type="function">
    <text evidence="5 6">Provides the precursors necessary for DNA synthesis. Catalyzes the biosynthesis of deoxyribonucleotides from the corresponding ribonucleotides.</text>
</comment>
<evidence type="ECO:0000256" key="7">
    <source>
        <dbReference type="SAM" id="MobiDB-lite"/>
    </source>
</evidence>
<dbReference type="InterPro" id="IPR000788">
    <property type="entry name" value="RNR_lg_C"/>
</dbReference>
<evidence type="ECO:0000256" key="2">
    <source>
        <dbReference type="ARBA" id="ARBA00012274"/>
    </source>
</evidence>
<protein>
    <recommendedName>
        <fullName evidence="2 6">Ribonucleoside-diphosphate reductase</fullName>
        <ecNumber evidence="2 6">1.17.4.1</ecNumber>
    </recommendedName>
</protein>
<dbReference type="Gene3D" id="3.20.70.20">
    <property type="match status" value="1"/>
</dbReference>
<dbReference type="UniPathway" id="UPA00326"/>
<accession>A0A8H5BM86</accession>
<evidence type="ECO:0000259" key="9">
    <source>
        <dbReference type="Pfam" id="PF02867"/>
    </source>
</evidence>
<feature type="domain" description="Ribonucleotide reductase large subunit C-terminal" evidence="9">
    <location>
        <begin position="176"/>
        <end position="696"/>
    </location>
</feature>
<dbReference type="InterPro" id="IPR008926">
    <property type="entry name" value="RNR_R1-su_N"/>
</dbReference>
<feature type="compositionally biased region" description="Acidic residues" evidence="7">
    <location>
        <begin position="736"/>
        <end position="748"/>
    </location>
</feature>
<evidence type="ECO:0000313" key="10">
    <source>
        <dbReference type="EMBL" id="KAF5325800.1"/>
    </source>
</evidence>
<evidence type="ECO:0000313" key="11">
    <source>
        <dbReference type="Proteomes" id="UP000541558"/>
    </source>
</evidence>
<evidence type="ECO:0000256" key="4">
    <source>
        <dbReference type="ARBA" id="ARBA00023116"/>
    </source>
</evidence>
<evidence type="ECO:0000256" key="3">
    <source>
        <dbReference type="ARBA" id="ARBA00023002"/>
    </source>
</evidence>
<comment type="similarity">
    <text evidence="1 6">Belongs to the ribonucleoside diphosphate reductase large chain family.</text>
</comment>
<evidence type="ECO:0000256" key="5">
    <source>
        <dbReference type="ARBA" id="ARBA00024942"/>
    </source>
</evidence>
<dbReference type="Pfam" id="PF00317">
    <property type="entry name" value="Ribonuc_red_lgN"/>
    <property type="match status" value="1"/>
</dbReference>